<comment type="pathway">
    <text evidence="8">Purine metabolism; 7-cyano-7-deazaguanine biosynthesis.</text>
</comment>
<evidence type="ECO:0000256" key="3">
    <source>
        <dbReference type="ARBA" id="ARBA00022723"/>
    </source>
</evidence>
<dbReference type="Pfam" id="PF04055">
    <property type="entry name" value="Radical_SAM"/>
    <property type="match status" value="1"/>
</dbReference>
<feature type="binding site" evidence="8">
    <location>
        <position position="68"/>
    </location>
    <ligand>
        <name>substrate</name>
    </ligand>
</feature>
<comment type="caution">
    <text evidence="8">Lacks conserved residue(s) required for the propagation of feature annotation.</text>
</comment>
<reference evidence="11" key="1">
    <citation type="journal article" date="2015" name="MBio">
        <title>Genome-Resolved Metagenomic Analysis Reveals Roles for Candidate Phyla and Other Microbial Community Members in Biogeochemical Transformations in Oil Reservoirs.</title>
        <authorList>
            <person name="Hu P."/>
            <person name="Tom L."/>
            <person name="Singh A."/>
            <person name="Thomas B.C."/>
            <person name="Baker B.J."/>
            <person name="Piceno Y.M."/>
            <person name="Andersen G.L."/>
            <person name="Banfield J.F."/>
        </authorList>
    </citation>
    <scope>NUCLEOTIDE SEQUENCE [LARGE SCALE GENOMIC DNA]</scope>
</reference>
<evidence type="ECO:0000313" key="10">
    <source>
        <dbReference type="EMBL" id="KUK62091.1"/>
    </source>
</evidence>
<dbReference type="PATRIC" id="fig|2198.4.peg.1089"/>
<dbReference type="GO" id="GO:0000287">
    <property type="term" value="F:magnesium ion binding"/>
    <property type="evidence" value="ECO:0007669"/>
    <property type="project" value="UniProtKB-UniRule"/>
</dbReference>
<evidence type="ECO:0000256" key="6">
    <source>
        <dbReference type="ARBA" id="ARBA00023014"/>
    </source>
</evidence>
<comment type="cofactor">
    <cofactor evidence="8">
        <name>Mg(2+)</name>
        <dbReference type="ChEBI" id="CHEBI:18420"/>
    </cofactor>
</comment>
<dbReference type="InterPro" id="IPR024924">
    <property type="entry name" value="7-CO-7-deazaguanine_synth-like"/>
</dbReference>
<feature type="binding site" evidence="8">
    <location>
        <position position="29"/>
    </location>
    <ligand>
        <name>[4Fe-4S] cluster</name>
        <dbReference type="ChEBI" id="CHEBI:49883"/>
        <note>4Fe-4S-S-AdoMet</note>
    </ligand>
</feature>
<dbReference type="GO" id="GO:1904047">
    <property type="term" value="F:S-adenosyl-L-methionine binding"/>
    <property type="evidence" value="ECO:0007669"/>
    <property type="project" value="UniProtKB-UniRule"/>
</dbReference>
<dbReference type="CDD" id="cd01335">
    <property type="entry name" value="Radical_SAM"/>
    <property type="match status" value="1"/>
</dbReference>
<evidence type="ECO:0000256" key="1">
    <source>
        <dbReference type="ARBA" id="ARBA00022485"/>
    </source>
</evidence>
<dbReference type="HAMAP" id="MF_00917">
    <property type="entry name" value="QueE"/>
    <property type="match status" value="1"/>
</dbReference>
<protein>
    <recommendedName>
        <fullName evidence="8">7-carboxy-7-deazaguanine synthase</fullName>
        <shortName evidence="8">CDG synthase</shortName>
        <ecNumber evidence="8">4.3.99.3</ecNumber>
    </recommendedName>
    <alternativeName>
        <fullName evidence="8">Archaeosine biosynthesis protein QueE</fullName>
    </alternativeName>
</protein>
<keyword evidence="3 8" id="KW-0479">Metal-binding</keyword>
<dbReference type="EC" id="4.3.99.3" evidence="8"/>
<dbReference type="InterPro" id="IPR058240">
    <property type="entry name" value="rSAM_sf"/>
</dbReference>
<feature type="binding site" evidence="8">
    <location>
        <position position="70"/>
    </location>
    <ligand>
        <name>S-adenosyl-L-methionine</name>
        <dbReference type="ChEBI" id="CHEBI:59789"/>
    </ligand>
</feature>
<evidence type="ECO:0000256" key="4">
    <source>
        <dbReference type="ARBA" id="ARBA00022842"/>
    </source>
</evidence>
<evidence type="ECO:0000256" key="2">
    <source>
        <dbReference type="ARBA" id="ARBA00022691"/>
    </source>
</evidence>
<sequence>MIVSEIFRSLQGEGKSQGRPCTFIRLTGCNLRCAWCDTSYAREGGEEMSITEVLDRVWLQNGKQICITGGEPLLQQEAVLELLKKFSLHEYTVEIETNGTRDFQKMQPYATICMDVKCPSSGERSDLRLLPFITPRDCVKFVVADEDDLLYARAVMARYDIRGEIFVSPVEGSDYRAIADYIVEENLPVRFQLQLHKILGVK</sequence>
<evidence type="ECO:0000256" key="7">
    <source>
        <dbReference type="ARBA" id="ARBA00023239"/>
    </source>
</evidence>
<keyword evidence="4 8" id="KW-0460">Magnesium</keyword>
<dbReference type="SFLD" id="SFLDS00029">
    <property type="entry name" value="Radical_SAM"/>
    <property type="match status" value="1"/>
</dbReference>
<dbReference type="EMBL" id="LGGD01000082">
    <property type="protein sequence ID" value="KUK62091.1"/>
    <property type="molecule type" value="Genomic_DNA"/>
</dbReference>
<accession>A0A101GPI2</accession>
<comment type="caution">
    <text evidence="10">The sequence shown here is derived from an EMBL/GenBank/DDBJ whole genome shotgun (WGS) entry which is preliminary data.</text>
</comment>
<comment type="subunit">
    <text evidence="8">Homodimer.</text>
</comment>
<dbReference type="Gene3D" id="3.20.20.70">
    <property type="entry name" value="Aldolase class I"/>
    <property type="match status" value="1"/>
</dbReference>
<feature type="binding site" evidence="8">
    <location>
        <position position="25"/>
    </location>
    <ligand>
        <name>substrate</name>
    </ligand>
</feature>
<dbReference type="GO" id="GO:0051539">
    <property type="term" value="F:4 iron, 4 sulfur cluster binding"/>
    <property type="evidence" value="ECO:0007669"/>
    <property type="project" value="UniProtKB-UniRule"/>
</dbReference>
<feature type="domain" description="Radical SAM core" evidence="9">
    <location>
        <begin position="16"/>
        <end position="202"/>
    </location>
</feature>
<dbReference type="GO" id="GO:0016840">
    <property type="term" value="F:carbon-nitrogen lyase activity"/>
    <property type="evidence" value="ECO:0007669"/>
    <property type="project" value="UniProtKB-UniRule"/>
</dbReference>
<dbReference type="PANTHER" id="PTHR42836">
    <property type="entry name" value="7-CARBOXY-7-DEAZAGUANINE SYNTHASE"/>
    <property type="match status" value="1"/>
</dbReference>
<evidence type="ECO:0000256" key="5">
    <source>
        <dbReference type="ARBA" id="ARBA00023004"/>
    </source>
</evidence>
<dbReference type="PIRSF" id="PIRSF000370">
    <property type="entry name" value="QueE"/>
    <property type="match status" value="1"/>
</dbReference>
<dbReference type="UniPathway" id="UPA00391"/>
<evidence type="ECO:0000256" key="8">
    <source>
        <dbReference type="HAMAP-Rule" id="MF_00917"/>
    </source>
</evidence>
<dbReference type="SUPFAM" id="SSF102114">
    <property type="entry name" value="Radical SAM enzymes"/>
    <property type="match status" value="1"/>
</dbReference>
<dbReference type="InterPro" id="IPR013785">
    <property type="entry name" value="Aldolase_TIM"/>
</dbReference>
<dbReference type="Proteomes" id="UP000054323">
    <property type="component" value="Unassembled WGS sequence"/>
</dbReference>
<dbReference type="AlphaFoldDB" id="A0A101GPI2"/>
<comment type="similarity">
    <text evidence="8">Belongs to the radical SAM superfamily. 7-carboxy-7-deazaguanine synthase family.</text>
</comment>
<comment type="cofactor">
    <cofactor evidence="8">
        <name>[4Fe-4S] cluster</name>
        <dbReference type="ChEBI" id="CHEBI:49883"/>
    </cofactor>
    <text evidence="8">Binds 1 [4Fe-4S] cluster. The cluster is coordinated with 3 cysteines and an exchangeable S-adenosyl-L-methionine.</text>
</comment>
<gene>
    <name evidence="8" type="primary">queE</name>
    <name evidence="10" type="ORF">XD82_0809</name>
</gene>
<keyword evidence="5 8" id="KW-0408">Iron</keyword>
<dbReference type="PANTHER" id="PTHR42836:SF1">
    <property type="entry name" value="7-CARBOXY-7-DEAZAGUANINE SYNTHASE"/>
    <property type="match status" value="1"/>
</dbReference>
<dbReference type="InterPro" id="IPR007197">
    <property type="entry name" value="rSAM"/>
</dbReference>
<organism evidence="10 11">
    <name type="scientific">Methanoculleus marisnigri</name>
    <dbReference type="NCBI Taxonomy" id="2198"/>
    <lineage>
        <taxon>Archaea</taxon>
        <taxon>Methanobacteriati</taxon>
        <taxon>Methanobacteriota</taxon>
        <taxon>Stenosarchaea group</taxon>
        <taxon>Methanomicrobia</taxon>
        <taxon>Methanomicrobiales</taxon>
        <taxon>Methanomicrobiaceae</taxon>
        <taxon>Methanoculleus</taxon>
    </lineage>
</organism>
<feature type="binding site" evidence="8">
    <location>
        <position position="38"/>
    </location>
    <ligand>
        <name>Mg(2+)</name>
        <dbReference type="ChEBI" id="CHEBI:18420"/>
    </ligand>
</feature>
<name>A0A101GPI2_9EURY</name>
<keyword evidence="7 8" id="KW-0456">Lyase</keyword>
<feature type="binding site" evidence="8">
    <location>
        <begin position="35"/>
        <end position="37"/>
    </location>
    <ligand>
        <name>S-adenosyl-L-methionine</name>
        <dbReference type="ChEBI" id="CHEBI:59789"/>
    </ligand>
</feature>
<dbReference type="PROSITE" id="PS51918">
    <property type="entry name" value="RADICAL_SAM"/>
    <property type="match status" value="1"/>
</dbReference>
<keyword evidence="6 8" id="KW-0411">Iron-sulfur</keyword>
<comment type="catalytic activity">
    <reaction evidence="8">
        <text>6-carboxy-5,6,7,8-tetrahydropterin + H(+) = 7-carboxy-7-carbaguanine + NH4(+)</text>
        <dbReference type="Rhea" id="RHEA:27974"/>
        <dbReference type="ChEBI" id="CHEBI:15378"/>
        <dbReference type="ChEBI" id="CHEBI:28938"/>
        <dbReference type="ChEBI" id="CHEBI:61032"/>
        <dbReference type="ChEBI" id="CHEBI:61036"/>
        <dbReference type="EC" id="4.3.99.3"/>
    </reaction>
</comment>
<evidence type="ECO:0000313" key="11">
    <source>
        <dbReference type="Proteomes" id="UP000054323"/>
    </source>
</evidence>
<feature type="binding site" evidence="8">
    <location>
        <position position="36"/>
    </location>
    <ligand>
        <name>[4Fe-4S] cluster</name>
        <dbReference type="ChEBI" id="CHEBI:49883"/>
        <note>4Fe-4S-S-AdoMet</note>
    </ligand>
</feature>
<keyword evidence="1 8" id="KW-0004">4Fe-4S</keyword>
<comment type="cofactor">
    <cofactor evidence="8">
        <name>S-adenosyl-L-methionine</name>
        <dbReference type="ChEBI" id="CHEBI:59789"/>
    </cofactor>
    <text evidence="8">Binds 1 S-adenosyl-L-methionine per subunit.</text>
</comment>
<feature type="binding site" evidence="8">
    <location>
        <begin position="10"/>
        <end position="12"/>
    </location>
    <ligand>
        <name>substrate</name>
    </ligand>
</feature>
<comment type="function">
    <text evidence="8">Catalyzes the complex heterocyclic radical-mediated conversion of 6-carboxy-5,6,7,8-tetrahydropterin (CPH4) to 7-carboxy-7-deazaguanine (CDG), a step common to the biosynthetic pathways of all 7-deazapurine-containing compounds.</text>
</comment>
<feature type="binding site" evidence="8">
    <location>
        <position position="33"/>
    </location>
    <ligand>
        <name>[4Fe-4S] cluster</name>
        <dbReference type="ChEBI" id="CHEBI:49883"/>
        <note>4Fe-4S-S-AdoMet</note>
    </ligand>
</feature>
<proteinExistence type="inferred from homology"/>
<keyword evidence="2 8" id="KW-0949">S-adenosyl-L-methionine</keyword>
<evidence type="ECO:0000259" key="9">
    <source>
        <dbReference type="PROSITE" id="PS51918"/>
    </source>
</evidence>